<reference evidence="1" key="1">
    <citation type="submission" date="2018-06" db="EMBL/GenBank/DDBJ databases">
        <authorList>
            <person name="Zhirakovskaya E."/>
        </authorList>
    </citation>
    <scope>NUCLEOTIDE SEQUENCE</scope>
</reference>
<proteinExistence type="predicted"/>
<dbReference type="AlphaFoldDB" id="A0A3B0SS35"/>
<dbReference type="EMBL" id="UOEI01000690">
    <property type="protein sequence ID" value="VAW09181.1"/>
    <property type="molecule type" value="Genomic_DNA"/>
</dbReference>
<evidence type="ECO:0000313" key="1">
    <source>
        <dbReference type="EMBL" id="VAW09181.1"/>
    </source>
</evidence>
<feature type="non-terminal residue" evidence="1">
    <location>
        <position position="1"/>
    </location>
</feature>
<protein>
    <submittedName>
        <fullName evidence="1">Uncharacterized protein</fullName>
    </submittedName>
</protein>
<name>A0A3B0SS35_9ZZZZ</name>
<sequence>RRIGWSDEELGDHIDDVFDRLRQADGVRSMDAEAQLDTGRTQIVVRYMTFADDPERHARVLLGVAIRSCGGGHQGLLPFSEEAVVKPKRNQWSGLRVPSWNVRQVTFNIEPDTV</sequence>
<organism evidence="1">
    <name type="scientific">hydrothermal vent metagenome</name>
    <dbReference type="NCBI Taxonomy" id="652676"/>
    <lineage>
        <taxon>unclassified sequences</taxon>
        <taxon>metagenomes</taxon>
        <taxon>ecological metagenomes</taxon>
    </lineage>
</organism>
<gene>
    <name evidence="1" type="ORF">MNBD_ACTINO01-1008</name>
</gene>
<accession>A0A3B0SS35</accession>